<sequence>MKVRLPALYLLMLLWSLRTYADNLFSFDCQIDYTQDIVSEQGQYIRLAPYQTNYDFQELGITVAPKNHPEYPENYLIINESLIRNYHIEVEGDNFILKSNDKVLINTSIKKPSEGIVINASIQEFSKSYVLIDFSFYNPKTMLRQHDWQIMFDNYDDKINTNNVTRGMNFENSYSIYECMNGLEETNFEAYQGYWGNLLEAILQKKVEITPENPY</sequence>
<accession>A0ABR9BNA3</accession>
<name>A0ABR9BNA3_9GAMM</name>
<keyword evidence="3" id="KW-1185">Reference proteome</keyword>
<evidence type="ECO:0000313" key="3">
    <source>
        <dbReference type="Proteomes" id="UP000649768"/>
    </source>
</evidence>
<keyword evidence="1" id="KW-0732">Signal</keyword>
<organism evidence="2 3">
    <name type="scientific">Photobacterium arenosum</name>
    <dbReference type="NCBI Taxonomy" id="2774143"/>
    <lineage>
        <taxon>Bacteria</taxon>
        <taxon>Pseudomonadati</taxon>
        <taxon>Pseudomonadota</taxon>
        <taxon>Gammaproteobacteria</taxon>
        <taxon>Vibrionales</taxon>
        <taxon>Vibrionaceae</taxon>
        <taxon>Photobacterium</taxon>
    </lineage>
</organism>
<dbReference type="EMBL" id="JACYTP010000008">
    <property type="protein sequence ID" value="MBD8513694.1"/>
    <property type="molecule type" value="Genomic_DNA"/>
</dbReference>
<evidence type="ECO:0008006" key="4">
    <source>
        <dbReference type="Google" id="ProtNLM"/>
    </source>
</evidence>
<feature type="signal peptide" evidence="1">
    <location>
        <begin position="1"/>
        <end position="21"/>
    </location>
</feature>
<gene>
    <name evidence="2" type="ORF">IFO68_13515</name>
</gene>
<dbReference type="Proteomes" id="UP000649768">
    <property type="component" value="Unassembled WGS sequence"/>
</dbReference>
<protein>
    <recommendedName>
        <fullName evidence="4">DUF2057 domain-containing protein</fullName>
    </recommendedName>
</protein>
<proteinExistence type="predicted"/>
<evidence type="ECO:0000256" key="1">
    <source>
        <dbReference type="SAM" id="SignalP"/>
    </source>
</evidence>
<comment type="caution">
    <text evidence="2">The sequence shown here is derived from an EMBL/GenBank/DDBJ whole genome shotgun (WGS) entry which is preliminary data.</text>
</comment>
<feature type="chain" id="PRO_5046896030" description="DUF2057 domain-containing protein" evidence="1">
    <location>
        <begin position="22"/>
        <end position="215"/>
    </location>
</feature>
<evidence type="ECO:0000313" key="2">
    <source>
        <dbReference type="EMBL" id="MBD8513694.1"/>
    </source>
</evidence>
<dbReference type="RefSeq" id="WP_192016383.1">
    <property type="nucleotide sequence ID" value="NZ_JACYTP010000008.1"/>
</dbReference>
<reference evidence="2 3" key="1">
    <citation type="submission" date="2020-09" db="EMBL/GenBank/DDBJ databases">
        <title>Photobacterium sp. CAU 1568 isolated from sand of Sido Beach.</title>
        <authorList>
            <person name="Kim W."/>
        </authorList>
    </citation>
    <scope>NUCLEOTIDE SEQUENCE [LARGE SCALE GENOMIC DNA]</scope>
    <source>
        <strain evidence="2 3">CAU 1568</strain>
    </source>
</reference>